<organism evidence="1 2">
    <name type="scientific">Paramuricea clavata</name>
    <name type="common">Red gorgonian</name>
    <name type="synonym">Violescent sea-whip</name>
    <dbReference type="NCBI Taxonomy" id="317549"/>
    <lineage>
        <taxon>Eukaryota</taxon>
        <taxon>Metazoa</taxon>
        <taxon>Cnidaria</taxon>
        <taxon>Anthozoa</taxon>
        <taxon>Octocorallia</taxon>
        <taxon>Malacalcyonacea</taxon>
        <taxon>Plexauridae</taxon>
        <taxon>Paramuricea</taxon>
    </lineage>
</organism>
<accession>A0A7D9JLJ2</accession>
<dbReference type="EMBL" id="CACRXK020017459">
    <property type="protein sequence ID" value="CAB4031233.1"/>
    <property type="molecule type" value="Genomic_DNA"/>
</dbReference>
<evidence type="ECO:0000313" key="2">
    <source>
        <dbReference type="Proteomes" id="UP001152795"/>
    </source>
</evidence>
<dbReference type="Proteomes" id="UP001152795">
    <property type="component" value="Unassembled WGS sequence"/>
</dbReference>
<evidence type="ECO:0000313" key="1">
    <source>
        <dbReference type="EMBL" id="CAB4031233.1"/>
    </source>
</evidence>
<reference evidence="1" key="1">
    <citation type="submission" date="2020-04" db="EMBL/GenBank/DDBJ databases">
        <authorList>
            <person name="Alioto T."/>
            <person name="Alioto T."/>
            <person name="Gomez Garrido J."/>
        </authorList>
    </citation>
    <scope>NUCLEOTIDE SEQUENCE</scope>
    <source>
        <strain evidence="1">A484AB</strain>
    </source>
</reference>
<keyword evidence="2" id="KW-1185">Reference proteome</keyword>
<comment type="caution">
    <text evidence="1">The sequence shown here is derived from an EMBL/GenBank/DDBJ whole genome shotgun (WGS) entry which is preliminary data.</text>
</comment>
<dbReference type="InterPro" id="IPR041539">
    <property type="entry name" value="CxC5"/>
</dbReference>
<dbReference type="AlphaFoldDB" id="A0A7D9JLJ2"/>
<protein>
    <submittedName>
        <fullName evidence="1">Uncharacterized protein</fullName>
    </submittedName>
</protein>
<name>A0A7D9JLJ2_PARCT</name>
<sequence>MSHKSKKKRPSSLFDLDNIKASIQAKASRTDRVCELLRGLREVDVNDLISNEYDLDEHDIITILTSKISVQTLNYLRKALQHVPTNITRVIDKTPMRSAIIFKVFTSLQSTAMGTFIHPTVEELETYGKILETRCPLFMSVDTDLSNQDSLLDKYLTPPVSVCIRCDKRLSMRNNPSRAVLFTLNGPVPCSKFTLECRNCSIHFGVCNYTDRSGTCFYPLNFDLDLIEVSNVTYFHRDLYQWMPSLSNHCWVSFSGFAEAYNEINEKQIQTYANSLKDSPILEGDADDSDKGILPGEMSANAIAKCFWQRETELELLSHGLRETWVFMAAKSGQFTGTTDDVTEYIDKKRSEELYLHNCSAHCREKGCGQLYVADGNWKLRYAHCMWKVPIELVGFELIEMSSQPMLSGLRCYALQLALLFLSDKSFEAINNGLDEISQASQNENSANASTFQGTSEFLLKNPEFVENQNVESGIVCNKDTGGLKTLQCWSRGIFFIVSAGGHIDYWQPLYRSESPTQAFLITVLWLHGKFKRLKDVGHSDESIIQTMSSVTLAYDNMCHLDGLLVSKRNLPLPRPFDQAWKCIGKVIDRLHLRNHVDTKCQKLYNPDDKVPKGFNTMACEQTFIWASRFKKVMCAMPHLHQFFFLHRLVQYRNKYTEKCHLHRKTPVLPKK</sequence>
<dbReference type="OrthoDB" id="10011386at2759"/>
<dbReference type="Pfam" id="PF18718">
    <property type="entry name" value="CxC5"/>
    <property type="match status" value="1"/>
</dbReference>
<proteinExistence type="predicted"/>
<gene>
    <name evidence="1" type="ORF">PACLA_8A078376</name>
</gene>